<dbReference type="InterPro" id="IPR000994">
    <property type="entry name" value="Pept_M24"/>
</dbReference>
<feature type="domain" description="Peptidase M24" evidence="1">
    <location>
        <begin position="1"/>
        <end position="26"/>
    </location>
</feature>
<comment type="caution">
    <text evidence="2">The sequence shown here is derived from an EMBL/GenBank/DDBJ whole genome shotgun (WGS) entry which is preliminary data.</text>
</comment>
<evidence type="ECO:0000313" key="2">
    <source>
        <dbReference type="EMBL" id="MDR6595454.1"/>
    </source>
</evidence>
<dbReference type="Gene3D" id="3.90.230.10">
    <property type="entry name" value="Creatinase/methionine aminopeptidase superfamily"/>
    <property type="match status" value="1"/>
</dbReference>
<keyword evidence="3" id="KW-1185">Reference proteome</keyword>
<organism evidence="2 3">
    <name type="scientific">Saccharothrix longispora</name>
    <dbReference type="NCBI Taxonomy" id="33920"/>
    <lineage>
        <taxon>Bacteria</taxon>
        <taxon>Bacillati</taxon>
        <taxon>Actinomycetota</taxon>
        <taxon>Actinomycetes</taxon>
        <taxon>Pseudonocardiales</taxon>
        <taxon>Pseudonocardiaceae</taxon>
        <taxon>Saccharothrix</taxon>
    </lineage>
</organism>
<keyword evidence="2" id="KW-0378">Hydrolase</keyword>
<dbReference type="Proteomes" id="UP001268819">
    <property type="component" value="Unassembled WGS sequence"/>
</dbReference>
<dbReference type="GO" id="GO:0004177">
    <property type="term" value="F:aminopeptidase activity"/>
    <property type="evidence" value="ECO:0007669"/>
    <property type="project" value="UniProtKB-KW"/>
</dbReference>
<accession>A0ABU1PZY5</accession>
<keyword evidence="2" id="KW-0031">Aminopeptidase</keyword>
<dbReference type="Pfam" id="PF00557">
    <property type="entry name" value="Peptidase_M24"/>
    <property type="match status" value="1"/>
</dbReference>
<evidence type="ECO:0000259" key="1">
    <source>
        <dbReference type="Pfam" id="PF00557"/>
    </source>
</evidence>
<sequence>MAVTVEPGAHPAGRGGVRIEDTLVVRAGAPQLLTPTTKELVVV</sequence>
<evidence type="ECO:0000313" key="3">
    <source>
        <dbReference type="Proteomes" id="UP001268819"/>
    </source>
</evidence>
<dbReference type="InterPro" id="IPR036005">
    <property type="entry name" value="Creatinase/aminopeptidase-like"/>
</dbReference>
<gene>
    <name evidence="2" type="ORF">J2S66_003838</name>
</gene>
<keyword evidence="2" id="KW-0645">Protease</keyword>
<proteinExistence type="predicted"/>
<dbReference type="SUPFAM" id="SSF55920">
    <property type="entry name" value="Creatinase/aminopeptidase"/>
    <property type="match status" value="1"/>
</dbReference>
<protein>
    <submittedName>
        <fullName evidence="2">Xaa-Pro aminopeptidase</fullName>
    </submittedName>
</protein>
<reference evidence="2 3" key="1">
    <citation type="submission" date="2023-07" db="EMBL/GenBank/DDBJ databases">
        <title>Sequencing the genomes of 1000 actinobacteria strains.</title>
        <authorList>
            <person name="Klenk H.-P."/>
        </authorList>
    </citation>
    <scope>NUCLEOTIDE SEQUENCE [LARGE SCALE GENOMIC DNA]</scope>
    <source>
        <strain evidence="2 3">DSM 43749</strain>
    </source>
</reference>
<name>A0ABU1PZY5_9PSEU</name>
<dbReference type="EMBL" id="JAVDSG010000001">
    <property type="protein sequence ID" value="MDR6595454.1"/>
    <property type="molecule type" value="Genomic_DNA"/>
</dbReference>